<dbReference type="Pfam" id="PF02638">
    <property type="entry name" value="GHL10"/>
    <property type="match status" value="1"/>
</dbReference>
<gene>
    <name evidence="4" type="ORF">DSM106972_068820</name>
</gene>
<dbReference type="InterPro" id="IPR017853">
    <property type="entry name" value="GH"/>
</dbReference>
<protein>
    <recommendedName>
        <fullName evidence="3">Glycosyl hydrolase-like 10 domain-containing protein</fullName>
    </recommendedName>
</protein>
<dbReference type="PANTHER" id="PTHR43405:SF1">
    <property type="entry name" value="GLYCOSYL HYDROLASE DIGH"/>
    <property type="match status" value="1"/>
</dbReference>
<dbReference type="AlphaFoldDB" id="A0A433V5K2"/>
<evidence type="ECO:0000313" key="4">
    <source>
        <dbReference type="EMBL" id="RUT01331.1"/>
    </source>
</evidence>
<dbReference type="PANTHER" id="PTHR43405">
    <property type="entry name" value="GLYCOSYL HYDROLASE DIGH"/>
    <property type="match status" value="1"/>
</dbReference>
<sequence length="223" mass="25719">MLKFLKQITTHRKKRWVLLFLLSCFLIISLWQAPTVNLSKSISSEIRGIWITNFGVALNYYTTRLDEAVANIAKHSLNTVYPAVWNRGYTLHPSNVAKKVSGFKQYYLTSLPLLPFQDALSALIEQTRRQHLRVIPWFEYGLMVPKNHPITRRHPEWLTTTASGSKVSKESNENMSWLNPCHPEVQEFLTGLHGMRGKRLYHSFSRIVLLLVYQLLVLGVLAS</sequence>
<reference evidence="4" key="2">
    <citation type="journal article" date="2019" name="Genome Biol. Evol.">
        <title>Day and night: Metabolic profiles and evolutionary relationships of six axenic non-marine cyanobacteria.</title>
        <authorList>
            <person name="Will S.E."/>
            <person name="Henke P."/>
            <person name="Boedeker C."/>
            <person name="Huang S."/>
            <person name="Brinkmann H."/>
            <person name="Rohde M."/>
            <person name="Jarek M."/>
            <person name="Friedl T."/>
            <person name="Seufert S."/>
            <person name="Schumacher M."/>
            <person name="Overmann J."/>
            <person name="Neumann-Schaal M."/>
            <person name="Petersen J."/>
        </authorList>
    </citation>
    <scope>NUCLEOTIDE SEQUENCE [LARGE SCALE GENOMIC DNA]</scope>
    <source>
        <strain evidence="4">PCC 7102</strain>
    </source>
</reference>
<dbReference type="RefSeq" id="WP_233787749.1">
    <property type="nucleotide sequence ID" value="NZ_RSCL01000020.1"/>
</dbReference>
<keyword evidence="2" id="KW-0812">Transmembrane</keyword>
<dbReference type="EMBL" id="RSCL01000020">
    <property type="protein sequence ID" value="RUT01331.1"/>
    <property type="molecule type" value="Genomic_DNA"/>
</dbReference>
<feature type="transmembrane region" description="Helical" evidence="2">
    <location>
        <begin position="204"/>
        <end position="222"/>
    </location>
</feature>
<comment type="caution">
    <text evidence="4">The sequence shown here is derived from an EMBL/GenBank/DDBJ whole genome shotgun (WGS) entry which is preliminary data.</text>
</comment>
<dbReference type="SUPFAM" id="SSF51445">
    <property type="entry name" value="(Trans)glycosidases"/>
    <property type="match status" value="1"/>
</dbReference>
<feature type="domain" description="Glycosyl hydrolase-like 10" evidence="3">
    <location>
        <begin position="45"/>
        <end position="191"/>
    </location>
</feature>
<reference evidence="4" key="1">
    <citation type="submission" date="2018-12" db="EMBL/GenBank/DDBJ databases">
        <authorList>
            <person name="Will S."/>
            <person name="Neumann-Schaal M."/>
            <person name="Henke P."/>
        </authorList>
    </citation>
    <scope>NUCLEOTIDE SEQUENCE</scope>
    <source>
        <strain evidence="4">PCC 7102</strain>
    </source>
</reference>
<evidence type="ECO:0000256" key="2">
    <source>
        <dbReference type="SAM" id="Phobius"/>
    </source>
</evidence>
<name>A0A433V5K2_9CYAN</name>
<dbReference type="InterPro" id="IPR003790">
    <property type="entry name" value="GHL10"/>
</dbReference>
<organism evidence="4 5">
    <name type="scientific">Dulcicalothrix desertica PCC 7102</name>
    <dbReference type="NCBI Taxonomy" id="232991"/>
    <lineage>
        <taxon>Bacteria</taxon>
        <taxon>Bacillati</taxon>
        <taxon>Cyanobacteriota</taxon>
        <taxon>Cyanophyceae</taxon>
        <taxon>Nostocales</taxon>
        <taxon>Calotrichaceae</taxon>
        <taxon>Dulcicalothrix</taxon>
    </lineage>
</organism>
<proteinExistence type="predicted"/>
<dbReference type="Gene3D" id="3.20.20.80">
    <property type="entry name" value="Glycosidases"/>
    <property type="match status" value="1"/>
</dbReference>
<evidence type="ECO:0000256" key="1">
    <source>
        <dbReference type="ARBA" id="ARBA00022729"/>
    </source>
</evidence>
<keyword evidence="2" id="KW-0472">Membrane</keyword>
<dbReference type="Proteomes" id="UP000271624">
    <property type="component" value="Unassembled WGS sequence"/>
</dbReference>
<keyword evidence="5" id="KW-1185">Reference proteome</keyword>
<keyword evidence="1" id="KW-0732">Signal</keyword>
<evidence type="ECO:0000259" key="3">
    <source>
        <dbReference type="Pfam" id="PF02638"/>
    </source>
</evidence>
<keyword evidence="2" id="KW-1133">Transmembrane helix</keyword>
<accession>A0A433V5K2</accession>
<evidence type="ECO:0000313" key="5">
    <source>
        <dbReference type="Proteomes" id="UP000271624"/>
    </source>
</evidence>
<dbReference type="InterPro" id="IPR052177">
    <property type="entry name" value="Divisome_Glycosyl_Hydrolase"/>
</dbReference>